<dbReference type="EC" id="6.1.1.4" evidence="9"/>
<protein>
    <recommendedName>
        <fullName evidence="9">Leucine--tRNA ligase</fullName>
        <ecNumber evidence="9">6.1.1.4</ecNumber>
    </recommendedName>
    <alternativeName>
        <fullName evidence="9">Leucyl-tRNA synthetase</fullName>
        <shortName evidence="9">LeuRS</shortName>
    </alternativeName>
</protein>
<evidence type="ECO:0000259" key="13">
    <source>
        <dbReference type="Pfam" id="PF09334"/>
    </source>
</evidence>
<dbReference type="CDD" id="cd00812">
    <property type="entry name" value="LeuRS_core"/>
    <property type="match status" value="1"/>
</dbReference>
<feature type="domain" description="Methionyl/Valyl/Leucyl/Isoleucyl-tRNA synthetase anticodon-binding" evidence="12">
    <location>
        <begin position="711"/>
        <end position="837"/>
    </location>
</feature>
<dbReference type="Gene3D" id="3.40.50.620">
    <property type="entry name" value="HUPs"/>
    <property type="match status" value="2"/>
</dbReference>
<feature type="short sequence motif" description="'KMSKS' region" evidence="9">
    <location>
        <begin position="629"/>
        <end position="633"/>
    </location>
</feature>
<keyword evidence="4 9" id="KW-0547">Nucleotide-binding</keyword>
<keyword evidence="2 9" id="KW-0963">Cytoplasm</keyword>
<dbReference type="GO" id="GO:0004823">
    <property type="term" value="F:leucine-tRNA ligase activity"/>
    <property type="evidence" value="ECO:0007669"/>
    <property type="project" value="UniProtKB-EC"/>
</dbReference>
<dbReference type="Gene3D" id="1.10.730.10">
    <property type="entry name" value="Isoleucyl-tRNA Synthetase, Domain 1"/>
    <property type="match status" value="1"/>
</dbReference>
<dbReference type="CDD" id="cd07958">
    <property type="entry name" value="Anticodon_Ia_Leu_BEm"/>
    <property type="match status" value="1"/>
</dbReference>
<keyword evidence="3 9" id="KW-0436">Ligase</keyword>
<evidence type="ECO:0000259" key="11">
    <source>
        <dbReference type="Pfam" id="PF00133"/>
    </source>
</evidence>
<name>A0ABZ2HZF2_9HYPH</name>
<dbReference type="EMBL" id="CP146275">
    <property type="protein sequence ID" value="WWT32986.1"/>
    <property type="molecule type" value="Genomic_DNA"/>
</dbReference>
<dbReference type="Gene3D" id="2.20.28.290">
    <property type="match status" value="1"/>
</dbReference>
<evidence type="ECO:0000313" key="15">
    <source>
        <dbReference type="EMBL" id="WWT32986.1"/>
    </source>
</evidence>
<keyword evidence="6 9" id="KW-0648">Protein biosynthesis</keyword>
<dbReference type="InterPro" id="IPR001412">
    <property type="entry name" value="aa-tRNA-synth_I_CS"/>
</dbReference>
<evidence type="ECO:0000256" key="4">
    <source>
        <dbReference type="ARBA" id="ARBA00022741"/>
    </source>
</evidence>
<evidence type="ECO:0000256" key="2">
    <source>
        <dbReference type="ARBA" id="ARBA00022490"/>
    </source>
</evidence>
<dbReference type="Proteomes" id="UP001369958">
    <property type="component" value="Chromosome"/>
</dbReference>
<feature type="domain" description="Leucyl-tRNA synthetase editing" evidence="14">
    <location>
        <begin position="224"/>
        <end position="412"/>
    </location>
</feature>
<evidence type="ECO:0000256" key="5">
    <source>
        <dbReference type="ARBA" id="ARBA00022840"/>
    </source>
</evidence>
<dbReference type="RefSeq" id="WP_338608410.1">
    <property type="nucleotide sequence ID" value="NZ_CP146275.1"/>
</dbReference>
<dbReference type="Pfam" id="PF08264">
    <property type="entry name" value="Anticodon_1"/>
    <property type="match status" value="1"/>
</dbReference>
<proteinExistence type="inferred from homology"/>
<dbReference type="InterPro" id="IPR009080">
    <property type="entry name" value="tRNAsynth_Ia_anticodon-bd"/>
</dbReference>
<reference evidence="15 16" key="1">
    <citation type="submission" date="2024-02" db="EMBL/GenBank/DDBJ databases">
        <title>Complete genome sequence of Pelagibacterium nitratireducens ZH15.</title>
        <authorList>
            <person name="Zhao L.H."/>
        </authorList>
    </citation>
    <scope>NUCLEOTIDE SEQUENCE [LARGE SCALE GENOMIC DNA]</scope>
    <source>
        <strain evidence="15 16">ZH15</strain>
    </source>
</reference>
<evidence type="ECO:0000256" key="1">
    <source>
        <dbReference type="ARBA" id="ARBA00005594"/>
    </source>
</evidence>
<dbReference type="InterPro" id="IPR025709">
    <property type="entry name" value="Leu_tRNA-synth_edit"/>
</dbReference>
<accession>A0ABZ2HZF2</accession>
<dbReference type="PANTHER" id="PTHR43740:SF2">
    <property type="entry name" value="LEUCINE--TRNA LIGASE, MITOCHONDRIAL"/>
    <property type="match status" value="1"/>
</dbReference>
<dbReference type="Pfam" id="PF09334">
    <property type="entry name" value="tRNA-synt_1g"/>
    <property type="match status" value="1"/>
</dbReference>
<evidence type="ECO:0000256" key="10">
    <source>
        <dbReference type="RuleBase" id="RU363035"/>
    </source>
</evidence>
<dbReference type="InterPro" id="IPR015413">
    <property type="entry name" value="Methionyl/Leucyl_tRNA_Synth"/>
</dbReference>
<organism evidence="15 16">
    <name type="scientific">Pelagibacterium nitratireducens</name>
    <dbReference type="NCBI Taxonomy" id="1046114"/>
    <lineage>
        <taxon>Bacteria</taxon>
        <taxon>Pseudomonadati</taxon>
        <taxon>Pseudomonadota</taxon>
        <taxon>Alphaproteobacteria</taxon>
        <taxon>Hyphomicrobiales</taxon>
        <taxon>Devosiaceae</taxon>
        <taxon>Pelagibacterium</taxon>
    </lineage>
</organism>
<evidence type="ECO:0000256" key="3">
    <source>
        <dbReference type="ARBA" id="ARBA00022598"/>
    </source>
</evidence>
<dbReference type="HAMAP" id="MF_00049_B">
    <property type="entry name" value="Leu_tRNA_synth_B"/>
    <property type="match status" value="1"/>
</dbReference>
<evidence type="ECO:0000259" key="14">
    <source>
        <dbReference type="Pfam" id="PF13603"/>
    </source>
</evidence>
<feature type="domain" description="Aminoacyl-tRNA synthetase class Ia" evidence="11">
    <location>
        <begin position="628"/>
        <end position="668"/>
    </location>
</feature>
<sequence length="873" mass="97735">MANASERYNPREQEPHWQKVWAENKTFETSNDDPREPYYVLEMFPYPSGRIHVGHVRNYTMGDVVARFQRAKGKKVLHPMGWDAFGMPAENAAMANKVHPREWTYDNIAAMRKQLQSMGFSLDWSREFATCDEQYYHRQQMLFIDMLEAGLVTRKSSKVNWDPVDHTVLANEQVIDGRGWRSGALVEQRELTQWFFKISDFAEDLLSAIDGLTDWPEKVRLMQRNWIGRSEGLRILFGVASGDAGQDSVEIFTTRPDTLFGASFVALSPDHPMAAHLAQSDPALAEFIAECHRMGTSAEVIETAEKRGYRTTITVTHPVIEGATLPVYVANFVLMDYGTGAIFGCPAHDQRDLDFARKYDLPVIPVVLPPNTDAEVFSVEDEAYTGPGVAFNSGFLDGMDVDAAKDAIARFLETEKVEGKPQGVRQVNYRLRDWGISRQRYWGCPIPVIHCDTCGIVPVPKDQLPVRLPADVEFDTPGNPLDRHPSFKYVDCPSCGSKARRETDTMDTFVDSSWYFARFTAPHADNPTIPEMANEWLPVDQYIGGIEHAILHLLYSRFFARAMSQTGHMDVDEPFKGLFTQGMVTHETYKDAQGNWVPPTEVMVQASDGQRVATSSVTGEPVVIGSIEKMSKSKRNVIDPDDMIATYGADTVRWFVLSDSPPERDVQWTEAGIEGAWRFTQRAYKLVVEARELLSLDPAIIDGEEPHTVEILKAAHKATALIEADLAGLRFNRAVAQIYELANAIQKFIPAVSRSPSLANITALRTAIERFVQFIAPMMPHLAESCWANLGHQTMICDTPWPEADPDYLVDDTVVLAVQVNGKRRGEIEMPKDAPSAQAEAAALSLDAVVRILEGNPPRKVIVVPNRIVNVVC</sequence>
<dbReference type="SUPFAM" id="SSF47323">
    <property type="entry name" value="Anticodon-binding domain of a subclass of class I aminoacyl-tRNA synthetases"/>
    <property type="match status" value="1"/>
</dbReference>
<comment type="catalytic activity">
    <reaction evidence="8 9">
        <text>tRNA(Leu) + L-leucine + ATP = L-leucyl-tRNA(Leu) + AMP + diphosphate</text>
        <dbReference type="Rhea" id="RHEA:11688"/>
        <dbReference type="Rhea" id="RHEA-COMP:9613"/>
        <dbReference type="Rhea" id="RHEA-COMP:9622"/>
        <dbReference type="ChEBI" id="CHEBI:30616"/>
        <dbReference type="ChEBI" id="CHEBI:33019"/>
        <dbReference type="ChEBI" id="CHEBI:57427"/>
        <dbReference type="ChEBI" id="CHEBI:78442"/>
        <dbReference type="ChEBI" id="CHEBI:78494"/>
        <dbReference type="ChEBI" id="CHEBI:456215"/>
        <dbReference type="EC" id="6.1.1.4"/>
    </reaction>
</comment>
<dbReference type="Gene3D" id="3.10.20.590">
    <property type="match status" value="1"/>
</dbReference>
<evidence type="ECO:0000313" key="16">
    <source>
        <dbReference type="Proteomes" id="UP001369958"/>
    </source>
</evidence>
<comment type="subcellular location">
    <subcellularLocation>
        <location evidence="9">Cytoplasm</location>
    </subcellularLocation>
</comment>
<comment type="similarity">
    <text evidence="1 9 10">Belongs to the class-I aminoacyl-tRNA synthetase family.</text>
</comment>
<dbReference type="InterPro" id="IPR009008">
    <property type="entry name" value="Val/Leu/Ile-tRNA-synth_edit"/>
</dbReference>
<dbReference type="InterPro" id="IPR002300">
    <property type="entry name" value="aa-tRNA-synth_Ia"/>
</dbReference>
<dbReference type="SUPFAM" id="SSF50677">
    <property type="entry name" value="ValRS/IleRS/LeuRS editing domain"/>
    <property type="match status" value="1"/>
</dbReference>
<dbReference type="SUPFAM" id="SSF52374">
    <property type="entry name" value="Nucleotidylyl transferase"/>
    <property type="match status" value="1"/>
</dbReference>
<feature type="domain" description="Methionyl/Leucyl tRNA synthetase" evidence="13">
    <location>
        <begin position="40"/>
        <end position="174"/>
    </location>
</feature>
<dbReference type="PANTHER" id="PTHR43740">
    <property type="entry name" value="LEUCYL-TRNA SYNTHETASE"/>
    <property type="match status" value="1"/>
</dbReference>
<evidence type="ECO:0000256" key="9">
    <source>
        <dbReference type="HAMAP-Rule" id="MF_00049"/>
    </source>
</evidence>
<keyword evidence="5 9" id="KW-0067">ATP-binding</keyword>
<gene>
    <name evidence="9 15" type="primary">leuS</name>
    <name evidence="15" type="ORF">V6617_00480</name>
</gene>
<feature type="short sequence motif" description="'HIGH' region" evidence="9">
    <location>
        <begin position="45"/>
        <end position="55"/>
    </location>
</feature>
<keyword evidence="16" id="KW-1185">Reference proteome</keyword>
<dbReference type="InterPro" id="IPR013155">
    <property type="entry name" value="M/V/L/I-tRNA-synth_anticd-bd"/>
</dbReference>
<dbReference type="InterPro" id="IPR002302">
    <property type="entry name" value="Leu-tRNA-ligase"/>
</dbReference>
<dbReference type="PRINTS" id="PR00985">
    <property type="entry name" value="TRNASYNTHLEU"/>
</dbReference>
<keyword evidence="7 9" id="KW-0030">Aminoacyl-tRNA synthetase</keyword>
<dbReference type="PROSITE" id="PS00178">
    <property type="entry name" value="AA_TRNA_LIGASE_I"/>
    <property type="match status" value="1"/>
</dbReference>
<feature type="binding site" evidence="9">
    <location>
        <position position="632"/>
    </location>
    <ligand>
        <name>ATP</name>
        <dbReference type="ChEBI" id="CHEBI:30616"/>
    </ligand>
</feature>
<dbReference type="Pfam" id="PF13603">
    <property type="entry name" value="tRNA-synt_1_2"/>
    <property type="match status" value="1"/>
</dbReference>
<dbReference type="NCBIfam" id="TIGR00396">
    <property type="entry name" value="leuS_bact"/>
    <property type="match status" value="1"/>
</dbReference>
<feature type="domain" description="Aminoacyl-tRNA synthetase class Ia" evidence="11">
    <location>
        <begin position="431"/>
        <end position="605"/>
    </location>
</feature>
<evidence type="ECO:0000256" key="7">
    <source>
        <dbReference type="ARBA" id="ARBA00023146"/>
    </source>
</evidence>
<dbReference type="Pfam" id="PF00133">
    <property type="entry name" value="tRNA-synt_1"/>
    <property type="match status" value="2"/>
</dbReference>
<dbReference type="InterPro" id="IPR014729">
    <property type="entry name" value="Rossmann-like_a/b/a_fold"/>
</dbReference>
<evidence type="ECO:0000256" key="8">
    <source>
        <dbReference type="ARBA" id="ARBA00047469"/>
    </source>
</evidence>
<evidence type="ECO:0000256" key="6">
    <source>
        <dbReference type="ARBA" id="ARBA00022917"/>
    </source>
</evidence>
<evidence type="ECO:0000259" key="12">
    <source>
        <dbReference type="Pfam" id="PF08264"/>
    </source>
</evidence>